<dbReference type="SUPFAM" id="SSF82895">
    <property type="entry name" value="TSP-1 type 1 repeat"/>
    <property type="match status" value="2"/>
</dbReference>
<name>A0A0D6LXV8_9BILA</name>
<evidence type="ECO:0000313" key="3">
    <source>
        <dbReference type="EMBL" id="EPB76875.1"/>
    </source>
</evidence>
<dbReference type="InterPro" id="IPR050439">
    <property type="entry name" value="ADAMTS_ADAMTS-like"/>
</dbReference>
<evidence type="ECO:0000256" key="1">
    <source>
        <dbReference type="ARBA" id="ARBA00004613"/>
    </source>
</evidence>
<dbReference type="Proteomes" id="UP000054495">
    <property type="component" value="Unassembled WGS sequence"/>
</dbReference>
<dbReference type="InterPro" id="IPR000884">
    <property type="entry name" value="TSP1_rpt"/>
</dbReference>
<dbReference type="Gene3D" id="2.20.100.10">
    <property type="entry name" value="Thrombospondin type-1 (TSP1) repeat"/>
    <property type="match status" value="2"/>
</dbReference>
<dbReference type="InterPro" id="IPR036383">
    <property type="entry name" value="TSP1_rpt_sf"/>
</dbReference>
<evidence type="ECO:0000256" key="2">
    <source>
        <dbReference type="ARBA" id="ARBA00022525"/>
    </source>
</evidence>
<dbReference type="GO" id="GO:0006508">
    <property type="term" value="P:proteolysis"/>
    <property type="evidence" value="ECO:0007669"/>
    <property type="project" value="TreeGrafter"/>
</dbReference>
<dbReference type="Pfam" id="PF19030">
    <property type="entry name" value="TSP1_ADAMTS"/>
    <property type="match status" value="2"/>
</dbReference>
<accession>A0A0D6LXV8</accession>
<dbReference type="PROSITE" id="PS50092">
    <property type="entry name" value="TSP1"/>
    <property type="match status" value="2"/>
</dbReference>
<comment type="subcellular location">
    <subcellularLocation>
        <location evidence="1">Secreted</location>
    </subcellularLocation>
</comment>
<dbReference type="PANTHER" id="PTHR13723">
    <property type="entry name" value="ADAMTS A DISINTEGRIN AND METALLOPROTEASE WITH THROMBOSPONDIN MOTIFS PROTEASE"/>
    <property type="match status" value="1"/>
</dbReference>
<gene>
    <name evidence="3" type="ORF">ANCCEY_04001</name>
</gene>
<keyword evidence="2" id="KW-0964">Secreted</keyword>
<dbReference type="EMBL" id="KE124851">
    <property type="protein sequence ID" value="EPB76875.1"/>
    <property type="molecule type" value="Genomic_DNA"/>
</dbReference>
<dbReference type="GO" id="GO:0031012">
    <property type="term" value="C:extracellular matrix"/>
    <property type="evidence" value="ECO:0007669"/>
    <property type="project" value="TreeGrafter"/>
</dbReference>
<keyword evidence="4" id="KW-1185">Reference proteome</keyword>
<dbReference type="PANTHER" id="PTHR13723:SF200">
    <property type="entry name" value="ADAM METALLOPEPTIDASE WITH THROMBOSPONDIN TYPE 1 MOTIF B, ISOFORM B"/>
    <property type="match status" value="1"/>
</dbReference>
<organism evidence="3 4">
    <name type="scientific">Ancylostoma ceylanicum</name>
    <dbReference type="NCBI Taxonomy" id="53326"/>
    <lineage>
        <taxon>Eukaryota</taxon>
        <taxon>Metazoa</taxon>
        <taxon>Ecdysozoa</taxon>
        <taxon>Nematoda</taxon>
        <taxon>Chromadorea</taxon>
        <taxon>Rhabditida</taxon>
        <taxon>Rhabditina</taxon>
        <taxon>Rhabditomorpha</taxon>
        <taxon>Strongyloidea</taxon>
        <taxon>Ancylostomatidae</taxon>
        <taxon>Ancylostomatinae</taxon>
        <taxon>Ancylostoma</taxon>
    </lineage>
</organism>
<dbReference type="SMART" id="SM00209">
    <property type="entry name" value="TSP1"/>
    <property type="match status" value="2"/>
</dbReference>
<dbReference type="GO" id="GO:0004222">
    <property type="term" value="F:metalloendopeptidase activity"/>
    <property type="evidence" value="ECO:0007669"/>
    <property type="project" value="TreeGrafter"/>
</dbReference>
<dbReference type="GO" id="GO:0030198">
    <property type="term" value="P:extracellular matrix organization"/>
    <property type="evidence" value="ECO:0007669"/>
    <property type="project" value="TreeGrafter"/>
</dbReference>
<sequence>MNGFSVEDSLGLSEVIATLIVFNSGWLASDWSECVPICGGGRRTRSVYCVHHAVNQTLNVPEKYCENQTKPGRYAEQHILYLCRQLANFVNDIRVGDVSEETCANESCGHWVTGRWTKCSAPCGQGTRRRTVRTLSPVVESIPADRSPNTQVECVGGKDCPFTSRPISEAVCYSGVPCSDQVQNPQPWTQLDNRNFARKSYMCSPECQENVEGVNVTPLSFDSKDEVPEMWLRPTRASQVRKQSPEHSRTSSRDWVTPIALLLTHEGLT</sequence>
<dbReference type="AlphaFoldDB" id="A0A0D6LXV8"/>
<proteinExistence type="predicted"/>
<evidence type="ECO:0000313" key="4">
    <source>
        <dbReference type="Proteomes" id="UP000054495"/>
    </source>
</evidence>
<protein>
    <recommendedName>
        <fullName evidence="5">Thrombospondin type 1 domain protein</fullName>
    </recommendedName>
</protein>
<dbReference type="GO" id="GO:0005576">
    <property type="term" value="C:extracellular region"/>
    <property type="evidence" value="ECO:0007669"/>
    <property type="project" value="UniProtKB-SubCell"/>
</dbReference>
<evidence type="ECO:0008006" key="5">
    <source>
        <dbReference type="Google" id="ProtNLM"/>
    </source>
</evidence>
<reference evidence="3 4" key="1">
    <citation type="submission" date="2013-05" db="EMBL/GenBank/DDBJ databases">
        <title>Draft genome of the parasitic nematode Anyclostoma ceylanicum.</title>
        <authorList>
            <person name="Mitreva M."/>
        </authorList>
    </citation>
    <scope>NUCLEOTIDE SEQUENCE [LARGE SCALE GENOMIC DNA]</scope>
</reference>